<sequence length="491" mass="51318">MNVPIRRVAIVAIIMIAVLFANLTYVQVIKASDYRNDPRNPRVLIAEYSHPRGQISAAGRLLASSSPTRDSLRYLRQYPNGPMYAPVTGYFSPTYGATGLERAAGPVLDGSDPRLFFHRLSDLVTGRDPTPGNVVTTIDPRMQQVAYQDMAGRGYAGSVVAIQPSTGAILTMVSTPSYDPSPLASHDPATQRQAWISDNAGDPPTLTNRAISQTYPPGSTFKLVDLSAALQEGTTPDTELTAASQITLPGTSTTLENYDGEHCGPGSTTTVSVAEALARSCNTAFATLTDQIGADRLRAQAEAYGIGKADLQLPEPVAVSQVGALPDAAALAQSGIGQRDVRLTPLQNAEIVATIANGGTRMAPYLIKEIDAPDLSVIDKTTPRELDQAIPSSVAATIRDLMVGSEQLTTGHGAIPGVTIASKTGTAEHGVDSKTTPPHTWYVAFAPADHPVVAIAVIVENGGHLGDAATGASVASPIARDVIAAALRPSG</sequence>
<dbReference type="Pfam" id="PF00905">
    <property type="entry name" value="Transpeptidase"/>
    <property type="match status" value="1"/>
</dbReference>
<gene>
    <name evidence="3" type="ORF">HF526_03540</name>
</gene>
<dbReference type="PANTHER" id="PTHR30627">
    <property type="entry name" value="PEPTIDOGLYCAN D,D-TRANSPEPTIDASE"/>
    <property type="match status" value="1"/>
</dbReference>
<accession>A0ABX1S4A2</accession>
<dbReference type="InterPro" id="IPR054120">
    <property type="entry name" value="PBPA_dimer"/>
</dbReference>
<dbReference type="InterPro" id="IPR012338">
    <property type="entry name" value="Beta-lactam/transpept-like"/>
</dbReference>
<reference evidence="3 4" key="1">
    <citation type="submission" date="2020-04" db="EMBL/GenBank/DDBJ databases">
        <authorList>
            <person name="Klaysubun C."/>
            <person name="Duangmal K."/>
            <person name="Lipun K."/>
        </authorList>
    </citation>
    <scope>NUCLEOTIDE SEQUENCE [LARGE SCALE GENOMIC DNA]</scope>
    <source>
        <strain evidence="3 4">K10HN5</strain>
    </source>
</reference>
<organism evidence="3 4">
    <name type="scientific">Pseudonocardia acidicola</name>
    <dbReference type="NCBI Taxonomy" id="2724939"/>
    <lineage>
        <taxon>Bacteria</taxon>
        <taxon>Bacillati</taxon>
        <taxon>Actinomycetota</taxon>
        <taxon>Actinomycetes</taxon>
        <taxon>Pseudonocardiales</taxon>
        <taxon>Pseudonocardiaceae</taxon>
        <taxon>Pseudonocardia</taxon>
    </lineage>
</organism>
<evidence type="ECO:0000313" key="4">
    <source>
        <dbReference type="Proteomes" id="UP000820669"/>
    </source>
</evidence>
<protein>
    <submittedName>
        <fullName evidence="3">Penicillin-binding protein 2</fullName>
    </submittedName>
</protein>
<dbReference type="Proteomes" id="UP000820669">
    <property type="component" value="Unassembled WGS sequence"/>
</dbReference>
<evidence type="ECO:0000259" key="2">
    <source>
        <dbReference type="Pfam" id="PF21922"/>
    </source>
</evidence>
<name>A0ABX1S4A2_9PSEU</name>
<dbReference type="SUPFAM" id="SSF56601">
    <property type="entry name" value="beta-lactamase/transpeptidase-like"/>
    <property type="match status" value="1"/>
</dbReference>
<dbReference type="Gene3D" id="3.40.710.10">
    <property type="entry name" value="DD-peptidase/beta-lactamase superfamily"/>
    <property type="match status" value="1"/>
</dbReference>
<feature type="domain" description="Penicillin binding protein A dimerisation" evidence="2">
    <location>
        <begin position="52"/>
        <end position="134"/>
    </location>
</feature>
<dbReference type="Gene3D" id="3.90.1310.10">
    <property type="entry name" value="Penicillin-binding protein 2a (Domain 2)"/>
    <property type="match status" value="1"/>
</dbReference>
<dbReference type="InterPro" id="IPR050515">
    <property type="entry name" value="Beta-lactam/transpept"/>
</dbReference>
<dbReference type="RefSeq" id="WP_169379766.1">
    <property type="nucleotide sequence ID" value="NZ_JAAXLA010000004.1"/>
</dbReference>
<keyword evidence="4" id="KW-1185">Reference proteome</keyword>
<dbReference type="PANTHER" id="PTHR30627:SF24">
    <property type="entry name" value="PENICILLIN-BINDING PROTEIN 4B"/>
    <property type="match status" value="1"/>
</dbReference>
<dbReference type="InterPro" id="IPR001460">
    <property type="entry name" value="PCN-bd_Tpept"/>
</dbReference>
<proteinExistence type="predicted"/>
<feature type="domain" description="Penicillin-binding protein transpeptidase" evidence="1">
    <location>
        <begin position="157"/>
        <end position="483"/>
    </location>
</feature>
<comment type="caution">
    <text evidence="3">The sequence shown here is derived from an EMBL/GenBank/DDBJ whole genome shotgun (WGS) entry which is preliminary data.</text>
</comment>
<dbReference type="EMBL" id="JAAXLA010000004">
    <property type="protein sequence ID" value="NMH96398.1"/>
    <property type="molecule type" value="Genomic_DNA"/>
</dbReference>
<evidence type="ECO:0000313" key="3">
    <source>
        <dbReference type="EMBL" id="NMH96398.1"/>
    </source>
</evidence>
<dbReference type="Pfam" id="PF21922">
    <property type="entry name" value="PBP_dimer_2"/>
    <property type="match status" value="1"/>
</dbReference>
<evidence type="ECO:0000259" key="1">
    <source>
        <dbReference type="Pfam" id="PF00905"/>
    </source>
</evidence>